<evidence type="ECO:0000313" key="2">
    <source>
        <dbReference type="Proteomes" id="UP001362999"/>
    </source>
</evidence>
<name>A0AAW0C5G9_9AGAR</name>
<reference evidence="1 2" key="1">
    <citation type="journal article" date="2024" name="J Genomics">
        <title>Draft genome sequencing and assembly of Favolaschia claudopus CIRM-BRFM 2984 isolated from oak limbs.</title>
        <authorList>
            <person name="Navarro D."/>
            <person name="Drula E."/>
            <person name="Chaduli D."/>
            <person name="Cazenave R."/>
            <person name="Ahrendt S."/>
            <person name="Wang J."/>
            <person name="Lipzen A."/>
            <person name="Daum C."/>
            <person name="Barry K."/>
            <person name="Grigoriev I.V."/>
            <person name="Favel A."/>
            <person name="Rosso M.N."/>
            <person name="Martin F."/>
        </authorList>
    </citation>
    <scope>NUCLEOTIDE SEQUENCE [LARGE SCALE GENOMIC DNA]</scope>
    <source>
        <strain evidence="1 2">CIRM-BRFM 2984</strain>
    </source>
</reference>
<sequence>MSLRDALPDASALEHASACELVDATGNKVSFGSIIGSQKTVVVFVRHFFCGVGLIIQVEQLAAVPQAALDAAGTKIVVIGCGEHQALSHYKEATSYNGLIYANPDRKLYHALGMDKETYKVAPAGEQTPSYITRGYYANVWYSISNAILKAPSLIGKQGNPGQLGGDFIFGPGNECTLAHRMQHAQDHIEVADLMKAAGVTLLDV</sequence>
<accession>A0AAW0C5G9</accession>
<keyword evidence="2" id="KW-1185">Reference proteome</keyword>
<dbReference type="InterPro" id="IPR032801">
    <property type="entry name" value="PXL2A/B/C"/>
</dbReference>
<evidence type="ECO:0000313" key="1">
    <source>
        <dbReference type="EMBL" id="KAK7033353.1"/>
    </source>
</evidence>
<dbReference type="AlphaFoldDB" id="A0AAW0C5G9"/>
<dbReference type="CDD" id="cd02970">
    <property type="entry name" value="PRX_like2"/>
    <property type="match status" value="1"/>
</dbReference>
<dbReference type="PANTHER" id="PTHR28630">
    <property type="match status" value="1"/>
</dbReference>
<dbReference type="Pfam" id="PF13911">
    <property type="entry name" value="AhpC-TSA_2"/>
    <property type="match status" value="1"/>
</dbReference>
<dbReference type="EMBL" id="JAWWNJ010000023">
    <property type="protein sequence ID" value="KAK7033353.1"/>
    <property type="molecule type" value="Genomic_DNA"/>
</dbReference>
<dbReference type="Gene3D" id="3.40.30.10">
    <property type="entry name" value="Glutaredoxin"/>
    <property type="match status" value="1"/>
</dbReference>
<dbReference type="PANTHER" id="PTHR28630:SF3">
    <property type="entry name" value="PEROXIREDOXIN-LIKE 2C"/>
    <property type="match status" value="1"/>
</dbReference>
<gene>
    <name evidence="1" type="ORF">R3P38DRAFT_792437</name>
</gene>
<comment type="caution">
    <text evidence="1">The sequence shown here is derived from an EMBL/GenBank/DDBJ whole genome shotgun (WGS) entry which is preliminary data.</text>
</comment>
<organism evidence="1 2">
    <name type="scientific">Favolaschia claudopus</name>
    <dbReference type="NCBI Taxonomy" id="2862362"/>
    <lineage>
        <taxon>Eukaryota</taxon>
        <taxon>Fungi</taxon>
        <taxon>Dikarya</taxon>
        <taxon>Basidiomycota</taxon>
        <taxon>Agaricomycotina</taxon>
        <taxon>Agaricomycetes</taxon>
        <taxon>Agaricomycetidae</taxon>
        <taxon>Agaricales</taxon>
        <taxon>Marasmiineae</taxon>
        <taxon>Mycenaceae</taxon>
        <taxon>Favolaschia</taxon>
    </lineage>
</organism>
<protein>
    <submittedName>
        <fullName evidence="1">AhpC/TSA antioxidant enzyme-domain-containing protein</fullName>
    </submittedName>
</protein>
<dbReference type="InterPro" id="IPR036249">
    <property type="entry name" value="Thioredoxin-like_sf"/>
</dbReference>
<dbReference type="SUPFAM" id="SSF52833">
    <property type="entry name" value="Thioredoxin-like"/>
    <property type="match status" value="1"/>
</dbReference>
<proteinExistence type="predicted"/>
<dbReference type="Proteomes" id="UP001362999">
    <property type="component" value="Unassembled WGS sequence"/>
</dbReference>